<dbReference type="AlphaFoldDB" id="A0A6C2CI80"/>
<feature type="transmembrane region" description="Helical" evidence="2">
    <location>
        <begin position="636"/>
        <end position="654"/>
    </location>
</feature>
<dbReference type="OrthoDB" id="7387101at2"/>
<dbReference type="InterPro" id="IPR025295">
    <property type="entry name" value="eCIS_core_dom"/>
</dbReference>
<feature type="region of interest" description="Disordered" evidence="1">
    <location>
        <begin position="58"/>
        <end position="91"/>
    </location>
</feature>
<feature type="compositionally biased region" description="Low complexity" evidence="1">
    <location>
        <begin position="58"/>
        <end position="78"/>
    </location>
</feature>
<name>A0A6C2CI80_9RHOO</name>
<feature type="transmembrane region" description="Helical" evidence="2">
    <location>
        <begin position="661"/>
        <end position="683"/>
    </location>
</feature>
<gene>
    <name evidence="4" type="ORF">ETQ85_20975</name>
</gene>
<dbReference type="EMBL" id="SDKK01000026">
    <property type="protein sequence ID" value="TYC53598.1"/>
    <property type="molecule type" value="Genomic_DNA"/>
</dbReference>
<evidence type="ECO:0000313" key="4">
    <source>
        <dbReference type="EMBL" id="TYC53598.1"/>
    </source>
</evidence>
<keyword evidence="5" id="KW-1185">Reference proteome</keyword>
<evidence type="ECO:0000313" key="5">
    <source>
        <dbReference type="Proteomes" id="UP000389128"/>
    </source>
</evidence>
<sequence>MAMRSATSAAPPSLAGLKVSSPHDAAEHEATQVARRIVSLPPAPVSNSSARFAGLVPTSAQRAPAPASAPAARSTSTPVPGLPGSGQPLPRPVRDFMEPRFGADFSAVRIHTGPQAAQASRQLNAAAFTVGNQIVFGRDAYQPDSGAGRELIAHELTHTIQQGAAPQVRRSLAPAVNERSTPAVQRLGIGDALNYFAEHANNLPGFRMFTLVLGVNPINLRAVDRSPGNLLRAVVELMPGGALITRALDNHGIIDRVAGWVQQQIATLGMVGSSIRQAVDRFLDGLGWRDIFDLGGVWERAKRIVTEPIGRITSFVGGLVSGVLQFIRDAILRPLAGLAANTRGWDLLCAVLGRNPITGEAVPRTAATLIGGFMRLIGQEEVWQNIQRGNAIGRAFAWFQGALAGLMGFVTALPGLFMDTLRSLGVADLVTLPQTFARIARVFGDFAGRFFSWAGQQVMSLLEIIFEVVAPSVMPYLRRAAGALRTIIADPIRFIGNLVRAGVQGLRQFATNILTHLRASLIGWLTGAMGGAGLYIPQAFTLPEIVKFVLSVLGLTWQNIRGKLVRVVGETAVNALETGFDIVVTLVREGPAAAWQKIQETLGNLRDMVMEQVMSFVRTSIVTAAITRLVSSLNPAGAFIQAIIAIYNTVMFFIERMRQIAQVAASVIDSIAAIASGAIGAAANRVEQSMAGLLTLVISFLARLVGLGRVSDAVTNIINRIRAPIDRALDRVVDWIVAAARRLGRFVAQAGVPNDPRERLRLGMDAAVAVVARRPGGGPLNAGLINGLMTAIRVRYGFRILEAVFEGGRWWVRGEINPGERRPLTEDDIALLRQIREVADRELDAASSGQPVVASGTHDTPRVIPPGGVVIVAASLPTTLPRGGQEVLATTEAGGRGVVRRPPFGDAIVTGASPDERRVRIGRYRDVAATLSSIGNDRFVASAARDLLQHGEISSGARHLTSWFGGFRTLMGLEVRRDPMALATLGSVLTMAGAGALSISAAFAQAGDASAAERPEGQALFTHAAPGALATLRQVRDEVGAPQRPNAPASRSSRAVAQRAMQAEVEAVTRAAQIILRTNVRPSNADIVAAVRQAMRGIIGGRAA</sequence>
<evidence type="ECO:0000256" key="1">
    <source>
        <dbReference type="SAM" id="MobiDB-lite"/>
    </source>
</evidence>
<feature type="region of interest" description="Disordered" evidence="1">
    <location>
        <begin position="1"/>
        <end position="31"/>
    </location>
</feature>
<keyword evidence="2" id="KW-1133">Transmembrane helix</keyword>
<dbReference type="Proteomes" id="UP000389128">
    <property type="component" value="Unassembled WGS sequence"/>
</dbReference>
<feature type="transmembrane region" description="Helical" evidence="2">
    <location>
        <begin position="395"/>
        <end position="417"/>
    </location>
</feature>
<feature type="domain" description="eCIS core" evidence="3">
    <location>
        <begin position="88"/>
        <end position="164"/>
    </location>
</feature>
<feature type="compositionally biased region" description="Polar residues" evidence="1">
    <location>
        <begin position="1"/>
        <end position="10"/>
    </location>
</feature>
<accession>A0A6C2CI80</accession>
<dbReference type="Pfam" id="PF13699">
    <property type="entry name" value="eCIS_core"/>
    <property type="match status" value="1"/>
</dbReference>
<protein>
    <submittedName>
        <fullName evidence="4">DUF4157 domain-containing protein</fullName>
    </submittedName>
</protein>
<evidence type="ECO:0000259" key="3">
    <source>
        <dbReference type="Pfam" id="PF13699"/>
    </source>
</evidence>
<keyword evidence="2" id="KW-0472">Membrane</keyword>
<comment type="caution">
    <text evidence="4">The sequence shown here is derived from an EMBL/GenBank/DDBJ whole genome shotgun (WGS) entry which is preliminary data.</text>
</comment>
<proteinExistence type="predicted"/>
<keyword evidence="2" id="KW-0812">Transmembrane</keyword>
<organism evidence="4 5">
    <name type="scientific">Zoogloea oleivorans</name>
    <dbReference type="NCBI Taxonomy" id="1552750"/>
    <lineage>
        <taxon>Bacteria</taxon>
        <taxon>Pseudomonadati</taxon>
        <taxon>Pseudomonadota</taxon>
        <taxon>Betaproteobacteria</taxon>
        <taxon>Rhodocyclales</taxon>
        <taxon>Zoogloeaceae</taxon>
        <taxon>Zoogloea</taxon>
    </lineage>
</organism>
<reference evidence="4 5" key="1">
    <citation type="submission" date="2019-01" db="EMBL/GenBank/DDBJ databases">
        <title>Zoogloea oleivorans genome sequencing and assembly.</title>
        <authorList>
            <person name="Tancsics A."/>
            <person name="Farkas M."/>
            <person name="Kriszt B."/>
            <person name="Maroti G."/>
            <person name="Horvath B."/>
        </authorList>
    </citation>
    <scope>NUCLEOTIDE SEQUENCE [LARGE SCALE GENOMIC DNA]</scope>
    <source>
        <strain evidence="4 5">Buc</strain>
    </source>
</reference>
<evidence type="ECO:0000256" key="2">
    <source>
        <dbReference type="SAM" id="Phobius"/>
    </source>
</evidence>